<dbReference type="SUPFAM" id="SSF53756">
    <property type="entry name" value="UDP-Glycosyltransferase/glycogen phosphorylase"/>
    <property type="match status" value="1"/>
</dbReference>
<dbReference type="Proteomes" id="UP000592216">
    <property type="component" value="Unassembled WGS sequence"/>
</dbReference>
<accession>A0A850Q214</accession>
<name>A0A850Q214_9RHOB</name>
<organism evidence="1 2">
    <name type="scientific">Donghicola mangrovi</name>
    <dbReference type="NCBI Taxonomy" id="2729614"/>
    <lineage>
        <taxon>Bacteria</taxon>
        <taxon>Pseudomonadati</taxon>
        <taxon>Pseudomonadota</taxon>
        <taxon>Alphaproteobacteria</taxon>
        <taxon>Rhodobacterales</taxon>
        <taxon>Roseobacteraceae</taxon>
        <taxon>Donghicola</taxon>
    </lineage>
</organism>
<evidence type="ECO:0000313" key="1">
    <source>
        <dbReference type="EMBL" id="NVO23004.1"/>
    </source>
</evidence>
<protein>
    <submittedName>
        <fullName evidence="1">Glycosyltransferase family 4 protein</fullName>
    </submittedName>
</protein>
<comment type="caution">
    <text evidence="1">The sequence shown here is derived from an EMBL/GenBank/DDBJ whole genome shotgun (WGS) entry which is preliminary data.</text>
</comment>
<dbReference type="Gene3D" id="3.40.50.2000">
    <property type="entry name" value="Glycogen Phosphorylase B"/>
    <property type="match status" value="1"/>
</dbReference>
<gene>
    <name evidence="1" type="ORF">HJ536_06500</name>
</gene>
<reference evidence="1 2" key="1">
    <citation type="submission" date="2020-04" db="EMBL/GenBank/DDBJ databases">
        <title>Donghicola sp., a member of the Rhodobacteraceae family isolated from mangrove forest in Thailand.</title>
        <authorList>
            <person name="Charoenyingcharoen P."/>
            <person name="Yukphan P."/>
        </authorList>
    </citation>
    <scope>NUCLEOTIDE SEQUENCE [LARGE SCALE GENOMIC DNA]</scope>
    <source>
        <strain evidence="1 2">B5-SW-15</strain>
    </source>
</reference>
<dbReference type="EMBL" id="JABCJE010000002">
    <property type="protein sequence ID" value="NVO23004.1"/>
    <property type="molecule type" value="Genomic_DNA"/>
</dbReference>
<keyword evidence="1" id="KW-0808">Transferase</keyword>
<sequence length="394" mass="45837">MKLFGVNSLKNIILVTVFGFDVAEISQIRRIRSFSALGLKVQSFTMRRKNMNKDFKPDWPNVHLYETENEKLLKRFLVIFKSLFKMLAHRKALHESDVIIARNLDMLCIAWFSKVVLRLNNTPLIYECLDINSALCGNRYNHLLLRWVERFLLRRIQLLVVSSPAFLTEYFCSIQSFQGKHYLLENKLALSLELPSRPRSNLISSEENDIVLGWVGTIRCKPTFDLLVELSRQLEKNISIKIFGVVHEHCINDFFETIEKCKNISFYGPYEYPQDLAKIYQSIDLVWAQDLWQRDTNSKWLLPNRIYEASWAGCPSLALADTETGRRISQDKLGWVIDSPTSKCLVDFLSTITKESLSQKRAELLLRSSADFIQSKEDLQKLFETLSDCRVSFK</sequence>
<dbReference type="GO" id="GO:0016740">
    <property type="term" value="F:transferase activity"/>
    <property type="evidence" value="ECO:0007669"/>
    <property type="project" value="UniProtKB-KW"/>
</dbReference>
<evidence type="ECO:0000313" key="2">
    <source>
        <dbReference type="Proteomes" id="UP000592216"/>
    </source>
</evidence>
<proteinExistence type="predicted"/>
<dbReference type="AlphaFoldDB" id="A0A850Q214"/>